<dbReference type="InterPro" id="IPR036116">
    <property type="entry name" value="FN3_sf"/>
</dbReference>
<accession>A0ABR7QD83</accession>
<dbReference type="CDD" id="cd00063">
    <property type="entry name" value="FN3"/>
    <property type="match status" value="1"/>
</dbReference>
<gene>
    <name evidence="2" type="ORF">H2O64_17550</name>
</gene>
<evidence type="ECO:0000313" key="2">
    <source>
        <dbReference type="EMBL" id="MBC8756483.1"/>
    </source>
</evidence>
<dbReference type="Proteomes" id="UP000619238">
    <property type="component" value="Unassembled WGS sequence"/>
</dbReference>
<evidence type="ECO:0000313" key="3">
    <source>
        <dbReference type="Proteomes" id="UP000619238"/>
    </source>
</evidence>
<dbReference type="Gene3D" id="2.60.40.10">
    <property type="entry name" value="Immunoglobulins"/>
    <property type="match status" value="1"/>
</dbReference>
<dbReference type="RefSeq" id="WP_187563516.1">
    <property type="nucleotide sequence ID" value="NZ_JACGWS010000011.1"/>
</dbReference>
<sequence length="668" mass="75267">MKKRHLYVMLLFICFMVIGCQEEEILLSSSLEKSSVERNGSSNKSKSYLDYGNKLTSVLTSLIDKKETLAKVLESNAKRKDGNNESLITDIFKTNVDDRNLTGLQIFSRELARNEHISVDQATAYLTTRAEEMPNVIIALRNNITTSPSSLTPGDLAIRKVVFVNGEHRVGNLLFGYDSNDTRVQVVNEVFLTVQVSERHDDQGNSIMTYDNPFFFGPSGPVGPLGELTPSQVCDVESIPEPDGPCDTPNTPTNFTVTMQDGFIQIVWNSDLEEAGSWNRYVLERRNPVTGEIKLFPIYSCGYISNQYLVTDTDLIPNTTYIYRVRSVVMRKFPFGSSEDYCRSAWTNSITVQTDASLIVDPVQNFETRNYNEGFIEYYWSPPASYQSTGYKIEASTNGTNSSWSNIEDITDPLEISHTEGHPAGWKGNRQHFRIRNKLGANYSLPVYDVVYPAWRDSGDRVRISEINIPDITTFELPELGMPEIFIASTIATDEDAGTKTSEGIVGLTPKLAQVIQLPWPYQNFQLLIPFGNDYVPSTSNPIYAHQIPYAPEIFLIQNSTPITLINNWYGDYYNKVIFVNISETDTGEITTETFTETKEIDAKGTFKIGKKDVFDIGLDIGAKKASTVVFDYPDKTLPMGAFDLFYWEEINRNYSLQGSNIVLRITD</sequence>
<dbReference type="InterPro" id="IPR003961">
    <property type="entry name" value="FN3_dom"/>
</dbReference>
<name>A0ABR7QD83_9FLAO</name>
<proteinExistence type="predicted"/>
<dbReference type="EMBL" id="JACGWS010000011">
    <property type="protein sequence ID" value="MBC8756483.1"/>
    <property type="molecule type" value="Genomic_DNA"/>
</dbReference>
<dbReference type="PROSITE" id="PS51257">
    <property type="entry name" value="PROKAR_LIPOPROTEIN"/>
    <property type="match status" value="1"/>
</dbReference>
<dbReference type="SUPFAM" id="SSF49265">
    <property type="entry name" value="Fibronectin type III"/>
    <property type="match status" value="1"/>
</dbReference>
<reference evidence="2 3" key="1">
    <citation type="submission" date="2020-07" db="EMBL/GenBank/DDBJ databases">
        <title>Description of Kordia aestuariivivens sp. nov., isolated from a tidal flat.</title>
        <authorList>
            <person name="Park S."/>
            <person name="Yoon J.-H."/>
        </authorList>
    </citation>
    <scope>NUCLEOTIDE SEQUENCE [LARGE SCALE GENOMIC DNA]</scope>
    <source>
        <strain evidence="2 3">YSTF-M3</strain>
    </source>
</reference>
<comment type="caution">
    <text evidence="2">The sequence shown here is derived from an EMBL/GenBank/DDBJ whole genome shotgun (WGS) entry which is preliminary data.</text>
</comment>
<dbReference type="PROSITE" id="PS50853">
    <property type="entry name" value="FN3"/>
    <property type="match status" value="1"/>
</dbReference>
<dbReference type="InterPro" id="IPR013783">
    <property type="entry name" value="Ig-like_fold"/>
</dbReference>
<evidence type="ECO:0000259" key="1">
    <source>
        <dbReference type="PROSITE" id="PS50853"/>
    </source>
</evidence>
<keyword evidence="3" id="KW-1185">Reference proteome</keyword>
<organism evidence="2 3">
    <name type="scientific">Kordia aestuariivivens</name>
    <dbReference type="NCBI Taxonomy" id="2759037"/>
    <lineage>
        <taxon>Bacteria</taxon>
        <taxon>Pseudomonadati</taxon>
        <taxon>Bacteroidota</taxon>
        <taxon>Flavobacteriia</taxon>
        <taxon>Flavobacteriales</taxon>
        <taxon>Flavobacteriaceae</taxon>
        <taxon>Kordia</taxon>
    </lineage>
</organism>
<feature type="domain" description="Fibronectin type-III" evidence="1">
    <location>
        <begin position="248"/>
        <end position="357"/>
    </location>
</feature>
<protein>
    <submittedName>
        <fullName evidence="2">Fibronectin type III domain-containing protein</fullName>
    </submittedName>
</protein>